<evidence type="ECO:0000313" key="1">
    <source>
        <dbReference type="EMBL" id="KKK74982.1"/>
    </source>
</evidence>
<proteinExistence type="predicted"/>
<accession>A0A0F8Y0U7</accession>
<protein>
    <submittedName>
        <fullName evidence="1">Uncharacterized protein</fullName>
    </submittedName>
</protein>
<organism evidence="1">
    <name type="scientific">marine sediment metagenome</name>
    <dbReference type="NCBI Taxonomy" id="412755"/>
    <lineage>
        <taxon>unclassified sequences</taxon>
        <taxon>metagenomes</taxon>
        <taxon>ecological metagenomes</taxon>
    </lineage>
</organism>
<gene>
    <name evidence="1" type="ORF">LCGC14_2878310</name>
</gene>
<dbReference type="EMBL" id="LAZR01056068">
    <property type="protein sequence ID" value="KKK74982.1"/>
    <property type="molecule type" value="Genomic_DNA"/>
</dbReference>
<sequence>MLEFEHSKQRALERYDFELSLEDYEFMCSVALKGMILHEDDNGGNPQKTICIRHKDIDFYAVWSDLRETITTFLPPEHFNKSI</sequence>
<dbReference type="AlphaFoldDB" id="A0A0F8Y0U7"/>
<reference evidence="1" key="1">
    <citation type="journal article" date="2015" name="Nature">
        <title>Complex archaea that bridge the gap between prokaryotes and eukaryotes.</title>
        <authorList>
            <person name="Spang A."/>
            <person name="Saw J.H."/>
            <person name="Jorgensen S.L."/>
            <person name="Zaremba-Niedzwiedzka K."/>
            <person name="Martijn J."/>
            <person name="Lind A.E."/>
            <person name="van Eijk R."/>
            <person name="Schleper C."/>
            <person name="Guy L."/>
            <person name="Ettema T.J."/>
        </authorList>
    </citation>
    <scope>NUCLEOTIDE SEQUENCE</scope>
</reference>
<comment type="caution">
    <text evidence="1">The sequence shown here is derived from an EMBL/GenBank/DDBJ whole genome shotgun (WGS) entry which is preliminary data.</text>
</comment>
<name>A0A0F8Y0U7_9ZZZZ</name>